<dbReference type="InterPro" id="IPR036388">
    <property type="entry name" value="WH-like_DNA-bd_sf"/>
</dbReference>
<comment type="subcellular location">
    <subcellularLocation>
        <location evidence="1">Cytoplasm</location>
    </subcellularLocation>
</comment>
<organism evidence="4 5">
    <name type="scientific">Serinibacter salmoneus</name>
    <dbReference type="NCBI Taxonomy" id="556530"/>
    <lineage>
        <taxon>Bacteria</taxon>
        <taxon>Bacillati</taxon>
        <taxon>Actinomycetota</taxon>
        <taxon>Actinomycetes</taxon>
        <taxon>Micrococcales</taxon>
        <taxon>Beutenbergiaceae</taxon>
        <taxon>Serinibacter</taxon>
    </lineage>
</organism>
<dbReference type="Pfam" id="PF01047">
    <property type="entry name" value="MarR"/>
    <property type="match status" value="1"/>
</dbReference>
<dbReference type="GO" id="GO:0005737">
    <property type="term" value="C:cytoplasm"/>
    <property type="evidence" value="ECO:0007669"/>
    <property type="project" value="UniProtKB-SubCell"/>
</dbReference>
<dbReference type="PROSITE" id="PS50995">
    <property type="entry name" value="HTH_MARR_2"/>
    <property type="match status" value="1"/>
</dbReference>
<gene>
    <name evidence="4" type="ORF">ATL40_0569</name>
</gene>
<dbReference type="GO" id="GO:0003700">
    <property type="term" value="F:DNA-binding transcription factor activity"/>
    <property type="evidence" value="ECO:0007669"/>
    <property type="project" value="InterPro"/>
</dbReference>
<sequence>MPRTVAGVAAALDDLVCFAMYGASHATTQAYRALLRPWGLTYPQYLVLVVLWRVGECPVRRLEEETGLDSGTLSPLLRRLRDRGLIARRPNPEDARSVLIALTPEAEEIREHMTGVGEEVGRHMGIGEVEARELISRLRLLTEAMTAVAEAPRPATSAPHTSAAPAAEN</sequence>
<dbReference type="GO" id="GO:0006950">
    <property type="term" value="P:response to stress"/>
    <property type="evidence" value="ECO:0007669"/>
    <property type="project" value="TreeGrafter"/>
</dbReference>
<dbReference type="InterPro" id="IPR036390">
    <property type="entry name" value="WH_DNA-bd_sf"/>
</dbReference>
<evidence type="ECO:0000259" key="3">
    <source>
        <dbReference type="PROSITE" id="PS50995"/>
    </source>
</evidence>
<name>A0A2A9CYC6_9MICO</name>
<feature type="region of interest" description="Disordered" evidence="2">
    <location>
        <begin position="150"/>
        <end position="169"/>
    </location>
</feature>
<dbReference type="SMART" id="SM00347">
    <property type="entry name" value="HTH_MARR"/>
    <property type="match status" value="1"/>
</dbReference>
<protein>
    <submittedName>
        <fullName evidence="4">DNA-binding MarR family transcriptional regulator</fullName>
    </submittedName>
</protein>
<evidence type="ECO:0000313" key="4">
    <source>
        <dbReference type="EMBL" id="PFG19015.1"/>
    </source>
</evidence>
<dbReference type="InterPro" id="IPR039422">
    <property type="entry name" value="MarR/SlyA-like"/>
</dbReference>
<dbReference type="PANTHER" id="PTHR33164:SF5">
    <property type="entry name" value="ORGANIC HYDROPEROXIDE RESISTANCE TRANSCRIPTIONAL REGULATOR"/>
    <property type="match status" value="1"/>
</dbReference>
<evidence type="ECO:0000256" key="1">
    <source>
        <dbReference type="ARBA" id="ARBA00004496"/>
    </source>
</evidence>
<dbReference type="AlphaFoldDB" id="A0A2A9CYC6"/>
<keyword evidence="4" id="KW-0238">DNA-binding</keyword>
<dbReference type="OrthoDB" id="9806864at2"/>
<evidence type="ECO:0000256" key="2">
    <source>
        <dbReference type="SAM" id="MobiDB-lite"/>
    </source>
</evidence>
<reference evidence="4 5" key="1">
    <citation type="submission" date="2017-10" db="EMBL/GenBank/DDBJ databases">
        <title>Sequencing the genomes of 1000 actinobacteria strains.</title>
        <authorList>
            <person name="Klenk H.-P."/>
        </authorList>
    </citation>
    <scope>NUCLEOTIDE SEQUENCE [LARGE SCALE GENOMIC DNA]</scope>
    <source>
        <strain evidence="4 5">DSM 21801</strain>
    </source>
</reference>
<feature type="domain" description="HTH marR-type" evidence="3">
    <location>
        <begin position="1"/>
        <end position="143"/>
    </location>
</feature>
<feature type="compositionally biased region" description="Low complexity" evidence="2">
    <location>
        <begin position="151"/>
        <end position="169"/>
    </location>
</feature>
<evidence type="ECO:0000313" key="5">
    <source>
        <dbReference type="Proteomes" id="UP000224915"/>
    </source>
</evidence>
<dbReference type="Proteomes" id="UP000224915">
    <property type="component" value="Unassembled WGS sequence"/>
</dbReference>
<dbReference type="EMBL" id="PDJD01000001">
    <property type="protein sequence ID" value="PFG19015.1"/>
    <property type="molecule type" value="Genomic_DNA"/>
</dbReference>
<proteinExistence type="predicted"/>
<comment type="caution">
    <text evidence="4">The sequence shown here is derived from an EMBL/GenBank/DDBJ whole genome shotgun (WGS) entry which is preliminary data.</text>
</comment>
<dbReference type="SUPFAM" id="SSF46785">
    <property type="entry name" value="Winged helix' DNA-binding domain"/>
    <property type="match status" value="1"/>
</dbReference>
<accession>A0A2A9CYC6</accession>
<keyword evidence="5" id="KW-1185">Reference proteome</keyword>
<dbReference type="Gene3D" id="1.10.10.10">
    <property type="entry name" value="Winged helix-like DNA-binding domain superfamily/Winged helix DNA-binding domain"/>
    <property type="match status" value="1"/>
</dbReference>
<dbReference type="InterPro" id="IPR000835">
    <property type="entry name" value="HTH_MarR-typ"/>
</dbReference>
<dbReference type="PANTHER" id="PTHR33164">
    <property type="entry name" value="TRANSCRIPTIONAL REGULATOR, MARR FAMILY"/>
    <property type="match status" value="1"/>
</dbReference>
<dbReference type="GO" id="GO:0003677">
    <property type="term" value="F:DNA binding"/>
    <property type="evidence" value="ECO:0007669"/>
    <property type="project" value="UniProtKB-KW"/>
</dbReference>